<dbReference type="GO" id="GO:0051539">
    <property type="term" value="F:4 iron, 4 sulfur cluster binding"/>
    <property type="evidence" value="ECO:0007669"/>
    <property type="project" value="UniProtKB-KW"/>
</dbReference>
<organism evidence="8">
    <name type="scientific">Lactobacillus delbrueckii subsp. lactis</name>
    <dbReference type="NCBI Taxonomy" id="29397"/>
    <lineage>
        <taxon>Bacteria</taxon>
        <taxon>Bacillati</taxon>
        <taxon>Bacillota</taxon>
        <taxon>Bacilli</taxon>
        <taxon>Lactobacillales</taxon>
        <taxon>Lactobacillaceae</taxon>
        <taxon>Lactobacillus</taxon>
    </lineage>
</organism>
<keyword evidence="6" id="KW-0411">Iron-sulfur</keyword>
<dbReference type="SFLD" id="SFLDG01066">
    <property type="entry name" value="organic_radical-activating_enz"/>
    <property type="match status" value="1"/>
</dbReference>
<dbReference type="GO" id="GO:0043365">
    <property type="term" value="F:[formate-C-acetyltransferase]-activating enzyme activity"/>
    <property type="evidence" value="ECO:0007669"/>
    <property type="project" value="InterPro"/>
</dbReference>
<evidence type="ECO:0000256" key="6">
    <source>
        <dbReference type="ARBA" id="ARBA00023014"/>
    </source>
</evidence>
<dbReference type="EMBL" id="CP031023">
    <property type="protein sequence ID" value="AZA16852.1"/>
    <property type="molecule type" value="Genomic_DNA"/>
</dbReference>
<dbReference type="SUPFAM" id="SSF102114">
    <property type="entry name" value="Radical SAM enzymes"/>
    <property type="match status" value="1"/>
</dbReference>
<dbReference type="InterPro" id="IPR012837">
    <property type="entry name" value="NrdG"/>
</dbReference>
<evidence type="ECO:0000256" key="5">
    <source>
        <dbReference type="ARBA" id="ARBA00023004"/>
    </source>
</evidence>
<dbReference type="Pfam" id="PF13353">
    <property type="entry name" value="Fer4_12"/>
    <property type="match status" value="1"/>
</dbReference>
<dbReference type="SFLD" id="SFLDG01063">
    <property type="entry name" value="activating_enzymes__group_1"/>
    <property type="match status" value="1"/>
</dbReference>
<evidence type="ECO:0000256" key="1">
    <source>
        <dbReference type="ARBA" id="ARBA00001966"/>
    </source>
</evidence>
<dbReference type="Gene3D" id="3.20.20.70">
    <property type="entry name" value="Aldolase class I"/>
    <property type="match status" value="1"/>
</dbReference>
<keyword evidence="3" id="KW-0949">S-adenosyl-L-methionine</keyword>
<dbReference type="NCBIfam" id="TIGR02491">
    <property type="entry name" value="NrdG"/>
    <property type="match status" value="1"/>
</dbReference>
<evidence type="ECO:0000256" key="4">
    <source>
        <dbReference type="ARBA" id="ARBA00022723"/>
    </source>
</evidence>
<feature type="compositionally biased region" description="Basic residues" evidence="7">
    <location>
        <begin position="53"/>
        <end position="62"/>
    </location>
</feature>
<reference evidence="8" key="1">
    <citation type="submission" date="2018-07" db="EMBL/GenBank/DDBJ databases">
        <authorList>
            <person name="Somerville V."/>
        </authorList>
    </citation>
    <scope>NUCLEOTIDE SEQUENCE</scope>
    <source>
        <strain evidence="8">NWC_2_2</strain>
    </source>
</reference>
<dbReference type="PANTHER" id="PTHR30352:SF2">
    <property type="entry name" value="ANAEROBIC RIBONUCLEOSIDE-TRIPHOSPHATE REDUCTASE-ACTIVATING PROTEIN"/>
    <property type="match status" value="1"/>
</dbReference>
<dbReference type="GO" id="GO:0046872">
    <property type="term" value="F:metal ion binding"/>
    <property type="evidence" value="ECO:0007669"/>
    <property type="project" value="UniProtKB-KW"/>
</dbReference>
<proteinExistence type="predicted"/>
<comment type="cofactor">
    <cofactor evidence="1">
        <name>[4Fe-4S] cluster</name>
        <dbReference type="ChEBI" id="CHEBI:49883"/>
    </cofactor>
</comment>
<evidence type="ECO:0000256" key="3">
    <source>
        <dbReference type="ARBA" id="ARBA00022691"/>
    </source>
</evidence>
<keyword evidence="2" id="KW-0004">4Fe-4S</keyword>
<evidence type="ECO:0000313" key="8">
    <source>
        <dbReference type="EMBL" id="AZA16852.1"/>
    </source>
</evidence>
<keyword evidence="5" id="KW-0408">Iron</keyword>
<evidence type="ECO:0000256" key="2">
    <source>
        <dbReference type="ARBA" id="ARBA00022485"/>
    </source>
</evidence>
<dbReference type="SFLD" id="SFLDF00299">
    <property type="entry name" value="anaerobic_ribonucleoside-triph"/>
    <property type="match status" value="1"/>
</dbReference>
<evidence type="ECO:0000256" key="7">
    <source>
        <dbReference type="SAM" id="MobiDB-lite"/>
    </source>
</evidence>
<gene>
    <name evidence="8" type="primary">nrdG</name>
    <name evidence="8" type="ORF">DQL93_10555</name>
</gene>
<dbReference type="InterPro" id="IPR007197">
    <property type="entry name" value="rSAM"/>
</dbReference>
<keyword evidence="4" id="KW-0479">Metal-binding</keyword>
<sequence>MESKGEARCQEKDKNQQEGPDVRDNLIRISVGGETVFVDANQYKAKNAGQTAKPRKMKRQPKNPKPGEWISEDYSKHKIADYKPFNFVDGEGVRCSLYVSGCLFDCPGCYNLAAQNFNYGRPYTQELEDQIIADIGQSYVQGLTLLGGEPFLNTWVCTRIIDRVRAEYGHSKDIWSWSGYTWEELLKETPDKVEMLKKLDILVDGRFMDNLKDLTLQFRGSSNQRIIDVQKSLKTPDLHPVIWDKLQR</sequence>
<dbReference type="SFLD" id="SFLDS00029">
    <property type="entry name" value="Radical_SAM"/>
    <property type="match status" value="1"/>
</dbReference>
<accession>A0A3G6JFS7</accession>
<dbReference type="InterPro" id="IPR034457">
    <property type="entry name" value="Organic_radical-activating"/>
</dbReference>
<dbReference type="AlphaFoldDB" id="A0A3G6JFS7"/>
<dbReference type="PANTHER" id="PTHR30352">
    <property type="entry name" value="PYRUVATE FORMATE-LYASE-ACTIVATING ENZYME"/>
    <property type="match status" value="1"/>
</dbReference>
<name>A0A3G6JFS7_LACDL</name>
<dbReference type="GO" id="GO:0004748">
    <property type="term" value="F:ribonucleoside-diphosphate reductase activity, thioredoxin disulfide as acceptor"/>
    <property type="evidence" value="ECO:0007669"/>
    <property type="project" value="TreeGrafter"/>
</dbReference>
<dbReference type="InterPro" id="IPR013785">
    <property type="entry name" value="Aldolase_TIM"/>
</dbReference>
<feature type="region of interest" description="Disordered" evidence="7">
    <location>
        <begin position="45"/>
        <end position="70"/>
    </location>
</feature>
<protein>
    <submittedName>
        <fullName evidence="8">Anaerobic ribonucleoside-triphosphate reductase activating protein</fullName>
    </submittedName>
</protein>
<feature type="region of interest" description="Disordered" evidence="7">
    <location>
        <begin position="1"/>
        <end position="25"/>
    </location>
</feature>
<dbReference type="InterPro" id="IPR058240">
    <property type="entry name" value="rSAM_sf"/>
</dbReference>